<evidence type="ECO:0000313" key="12">
    <source>
        <dbReference type="Proteomes" id="UP000663864"/>
    </source>
</evidence>
<evidence type="ECO:0000256" key="10">
    <source>
        <dbReference type="RuleBase" id="RU361228"/>
    </source>
</evidence>
<keyword evidence="10" id="KW-0520">NAD</keyword>
<organism evidence="11 12">
    <name type="scientific">Rotaria sordida</name>
    <dbReference type="NCBI Taxonomy" id="392033"/>
    <lineage>
        <taxon>Eukaryota</taxon>
        <taxon>Metazoa</taxon>
        <taxon>Spiralia</taxon>
        <taxon>Gnathifera</taxon>
        <taxon>Rotifera</taxon>
        <taxon>Eurotatoria</taxon>
        <taxon>Bdelloidea</taxon>
        <taxon>Philodinida</taxon>
        <taxon>Philodinidae</taxon>
        <taxon>Rotaria</taxon>
    </lineage>
</organism>
<reference evidence="11" key="1">
    <citation type="submission" date="2021-02" db="EMBL/GenBank/DDBJ databases">
        <authorList>
            <person name="Nowell W R."/>
        </authorList>
    </citation>
    <scope>NUCLEOTIDE SEQUENCE</scope>
</reference>
<dbReference type="Proteomes" id="UP000663864">
    <property type="component" value="Unassembled WGS sequence"/>
</dbReference>
<dbReference type="GO" id="GO:0003950">
    <property type="term" value="F:NAD+ poly-ADP-ribosyltransferase activity"/>
    <property type="evidence" value="ECO:0007669"/>
    <property type="project" value="TreeGrafter"/>
</dbReference>
<evidence type="ECO:0000313" key="11">
    <source>
        <dbReference type="EMBL" id="CAF1110838.1"/>
    </source>
</evidence>
<keyword evidence="6 10" id="KW-0808">Transferase</keyword>
<dbReference type="Gene3D" id="3.90.176.10">
    <property type="entry name" value="Toxin ADP-ribosyltransferase, Chain A, domain 1"/>
    <property type="match status" value="1"/>
</dbReference>
<comment type="catalytic activity">
    <reaction evidence="9 10">
        <text>L-arginyl-[protein] + NAD(+) = N(omega)-(ADP-D-ribosyl)-L-arginyl-[protein] + nicotinamide + H(+)</text>
        <dbReference type="Rhea" id="RHEA:19149"/>
        <dbReference type="Rhea" id="RHEA-COMP:10532"/>
        <dbReference type="Rhea" id="RHEA-COMP:15087"/>
        <dbReference type="ChEBI" id="CHEBI:15378"/>
        <dbReference type="ChEBI" id="CHEBI:17154"/>
        <dbReference type="ChEBI" id="CHEBI:29965"/>
        <dbReference type="ChEBI" id="CHEBI:57540"/>
        <dbReference type="ChEBI" id="CHEBI:142554"/>
        <dbReference type="EC" id="2.4.2.31"/>
    </reaction>
</comment>
<evidence type="ECO:0000256" key="6">
    <source>
        <dbReference type="ARBA" id="ARBA00022679"/>
    </source>
</evidence>
<keyword evidence="4" id="KW-0800">Toxin</keyword>
<dbReference type="PANTHER" id="PTHR10339:SF25">
    <property type="entry name" value="SECRETED EXOENZYME S"/>
    <property type="match status" value="1"/>
</dbReference>
<keyword evidence="8" id="KW-0843">Virulence</keyword>
<dbReference type="GO" id="GO:0005576">
    <property type="term" value="C:extracellular region"/>
    <property type="evidence" value="ECO:0007669"/>
    <property type="project" value="UniProtKB-SubCell"/>
</dbReference>
<evidence type="ECO:0000256" key="4">
    <source>
        <dbReference type="ARBA" id="ARBA00022656"/>
    </source>
</evidence>
<dbReference type="InterPro" id="IPR000768">
    <property type="entry name" value="ART"/>
</dbReference>
<dbReference type="GO" id="GO:0106274">
    <property type="term" value="F:NAD+-protein-arginine ADP-ribosyltransferase activity"/>
    <property type="evidence" value="ECO:0007669"/>
    <property type="project" value="UniProtKB-EC"/>
</dbReference>
<evidence type="ECO:0000256" key="2">
    <source>
        <dbReference type="ARBA" id="ARBA00009558"/>
    </source>
</evidence>
<evidence type="ECO:0000256" key="8">
    <source>
        <dbReference type="ARBA" id="ARBA00023026"/>
    </source>
</evidence>
<dbReference type="InterPro" id="IPR050999">
    <property type="entry name" value="ADP-ribosyltransferase_ARG"/>
</dbReference>
<keyword evidence="3" id="KW-0964">Secreted</keyword>
<evidence type="ECO:0000256" key="3">
    <source>
        <dbReference type="ARBA" id="ARBA00022525"/>
    </source>
</evidence>
<dbReference type="GO" id="GO:0090729">
    <property type="term" value="F:toxin activity"/>
    <property type="evidence" value="ECO:0007669"/>
    <property type="project" value="UniProtKB-KW"/>
</dbReference>
<dbReference type="EMBL" id="CAJNOT010000926">
    <property type="protein sequence ID" value="CAF1110838.1"/>
    <property type="molecule type" value="Genomic_DNA"/>
</dbReference>
<dbReference type="PANTHER" id="PTHR10339">
    <property type="entry name" value="ADP-RIBOSYLTRANSFERASE"/>
    <property type="match status" value="1"/>
</dbReference>
<dbReference type="AlphaFoldDB" id="A0A814PUU3"/>
<keyword evidence="10" id="KW-0521">NADP</keyword>
<dbReference type="PROSITE" id="PS51996">
    <property type="entry name" value="TR_MART"/>
    <property type="match status" value="1"/>
</dbReference>
<keyword evidence="5 10" id="KW-0328">Glycosyltransferase</keyword>
<protein>
    <recommendedName>
        <fullName evidence="10">NAD(P)(+)--arginine ADP-ribosyltransferase</fullName>
        <ecNumber evidence="10">2.4.2.31</ecNumber>
    </recommendedName>
    <alternativeName>
        <fullName evidence="10">Mono(ADP-ribosyl)transferase</fullName>
    </alternativeName>
</protein>
<comment type="caution">
    <text evidence="11">The sequence shown here is derived from an EMBL/GenBank/DDBJ whole genome shotgun (WGS) entry which is preliminary data.</text>
</comment>
<name>A0A814PUU3_9BILA</name>
<comment type="similarity">
    <text evidence="2 10">Belongs to the Arg-specific ADP-ribosyltransferase family.</text>
</comment>
<dbReference type="SUPFAM" id="SSF56399">
    <property type="entry name" value="ADP-ribosylation"/>
    <property type="match status" value="1"/>
</dbReference>
<dbReference type="Pfam" id="PF01129">
    <property type="entry name" value="ART"/>
    <property type="match status" value="1"/>
</dbReference>
<dbReference type="GO" id="GO:0016779">
    <property type="term" value="F:nucleotidyltransferase activity"/>
    <property type="evidence" value="ECO:0007669"/>
    <property type="project" value="UniProtKB-KW"/>
</dbReference>
<evidence type="ECO:0000256" key="1">
    <source>
        <dbReference type="ARBA" id="ARBA00004613"/>
    </source>
</evidence>
<accession>A0A814PUU3</accession>
<evidence type="ECO:0000256" key="9">
    <source>
        <dbReference type="ARBA" id="ARBA00047597"/>
    </source>
</evidence>
<proteinExistence type="inferred from homology"/>
<evidence type="ECO:0000256" key="7">
    <source>
        <dbReference type="ARBA" id="ARBA00022695"/>
    </source>
</evidence>
<evidence type="ECO:0000256" key="5">
    <source>
        <dbReference type="ARBA" id="ARBA00022676"/>
    </source>
</evidence>
<dbReference type="EC" id="2.4.2.31" evidence="10"/>
<keyword evidence="7" id="KW-0548">Nucleotidyltransferase</keyword>
<comment type="subcellular location">
    <subcellularLocation>
        <location evidence="1">Secreted</location>
    </subcellularLocation>
</comment>
<sequence length="319" mass="36683">MGCVGAVMSSYTQEELDAELAAFVPRLPVAVLMSGGIIKLKGVNGFFNPNSLLDPSWLKDKMTAEEFYQAIDLINKRTAYTQLGMSRVFFATEKPYRDQLRTQAGMAAVQEINQRNPSVRFTYHETVENMQISLAWSNDPAVRLGTRNQAHVGFTIKNTSKYCVHLFTRASFLHRVVNTALRENDLSKVDILGPYCYLLRAYTRMDDMDYSGHLYRGCNLSEEQVHQYRNAAFTKEWKTWPSFTSTSKNRQTAEMFEINTLFIVDVKKIKMSTIRAYDIENISQFPEEEEVLLPAGVLFQVEDVKEDENTKKWLIYVQL</sequence>
<gene>
    <name evidence="11" type="ORF">ZHD862_LOCUS18105</name>
</gene>